<dbReference type="OrthoDB" id="2110130at2759"/>
<dbReference type="GO" id="GO:0016887">
    <property type="term" value="F:ATP hydrolysis activity"/>
    <property type="evidence" value="ECO:0007669"/>
    <property type="project" value="InterPro"/>
</dbReference>
<evidence type="ECO:0000313" key="3">
    <source>
        <dbReference type="EMBL" id="RLM92114.1"/>
    </source>
</evidence>
<dbReference type="InterPro" id="IPR027417">
    <property type="entry name" value="P-loop_NTPase"/>
</dbReference>
<dbReference type="Gene3D" id="3.40.50.300">
    <property type="entry name" value="P-loop containing nucleotide triphosphate hydrolases"/>
    <property type="match status" value="1"/>
</dbReference>
<protein>
    <recommendedName>
        <fullName evidence="2">ABC transporter domain-containing protein</fullName>
    </recommendedName>
</protein>
<dbReference type="Pfam" id="PF00005">
    <property type="entry name" value="ABC_tran"/>
    <property type="match status" value="1"/>
</dbReference>
<evidence type="ECO:0000313" key="4">
    <source>
        <dbReference type="Proteomes" id="UP000275267"/>
    </source>
</evidence>
<dbReference type="PANTHER" id="PTHR19211">
    <property type="entry name" value="ATP-BINDING TRANSPORT PROTEIN-RELATED"/>
    <property type="match status" value="1"/>
</dbReference>
<dbReference type="CDD" id="cd03221">
    <property type="entry name" value="ABCF_EF-3"/>
    <property type="match status" value="1"/>
</dbReference>
<evidence type="ECO:0000259" key="2">
    <source>
        <dbReference type="Pfam" id="PF00005"/>
    </source>
</evidence>
<sequence length="130" mass="15196">MPPGNARPRSLRGWGLGFDQASQAKATKEFSGGWRMRISLARALFMQPTLLLLDEPTNHLDLRAVLWLEEYLCTQWKKMLIVVSHDRDFLNTVCSDIINLHDKKLDFYRGNFDDFESGFEQKRTRAIREH</sequence>
<gene>
    <name evidence="3" type="ORF">C2845_PM08G17930</name>
</gene>
<dbReference type="GO" id="GO:0005524">
    <property type="term" value="F:ATP binding"/>
    <property type="evidence" value="ECO:0007669"/>
    <property type="project" value="InterPro"/>
</dbReference>
<name>A0A3L6QYK4_PANMI</name>
<dbReference type="AlphaFoldDB" id="A0A3L6QYK4"/>
<proteinExistence type="predicted"/>
<reference evidence="4" key="1">
    <citation type="journal article" date="2019" name="Nat. Commun.">
        <title>The genome of broomcorn millet.</title>
        <authorList>
            <person name="Zou C."/>
            <person name="Miki D."/>
            <person name="Li D."/>
            <person name="Tang Q."/>
            <person name="Xiao L."/>
            <person name="Rajput S."/>
            <person name="Deng P."/>
            <person name="Jia W."/>
            <person name="Huang R."/>
            <person name="Zhang M."/>
            <person name="Sun Y."/>
            <person name="Hu J."/>
            <person name="Fu X."/>
            <person name="Schnable P.S."/>
            <person name="Li F."/>
            <person name="Zhang H."/>
            <person name="Feng B."/>
            <person name="Zhu X."/>
            <person name="Liu R."/>
            <person name="Schnable J.C."/>
            <person name="Zhu J.-K."/>
            <person name="Zhang H."/>
        </authorList>
    </citation>
    <scope>NUCLEOTIDE SEQUENCE [LARGE SCALE GENOMIC DNA]</scope>
</reference>
<organism evidence="3 4">
    <name type="scientific">Panicum miliaceum</name>
    <name type="common">Proso millet</name>
    <name type="synonym">Broomcorn millet</name>
    <dbReference type="NCBI Taxonomy" id="4540"/>
    <lineage>
        <taxon>Eukaryota</taxon>
        <taxon>Viridiplantae</taxon>
        <taxon>Streptophyta</taxon>
        <taxon>Embryophyta</taxon>
        <taxon>Tracheophyta</taxon>
        <taxon>Spermatophyta</taxon>
        <taxon>Magnoliopsida</taxon>
        <taxon>Liliopsida</taxon>
        <taxon>Poales</taxon>
        <taxon>Poaceae</taxon>
        <taxon>PACMAD clade</taxon>
        <taxon>Panicoideae</taxon>
        <taxon>Panicodae</taxon>
        <taxon>Paniceae</taxon>
        <taxon>Panicinae</taxon>
        <taxon>Panicum</taxon>
        <taxon>Panicum sect. Panicum</taxon>
    </lineage>
</organism>
<accession>A0A3L6QYK4</accession>
<dbReference type="STRING" id="4540.A0A3L6QYK4"/>
<dbReference type="Proteomes" id="UP000275267">
    <property type="component" value="Unassembled WGS sequence"/>
</dbReference>
<dbReference type="PANTHER" id="PTHR19211:SF14">
    <property type="entry name" value="ATP-BINDING CASSETTE SUB-FAMILY F MEMBER 1"/>
    <property type="match status" value="1"/>
</dbReference>
<feature type="domain" description="ABC transporter" evidence="2">
    <location>
        <begin position="22"/>
        <end position="58"/>
    </location>
</feature>
<dbReference type="EMBL" id="PQIB02000010">
    <property type="protein sequence ID" value="RLM92114.1"/>
    <property type="molecule type" value="Genomic_DNA"/>
</dbReference>
<keyword evidence="1" id="KW-0677">Repeat</keyword>
<dbReference type="InterPro" id="IPR003439">
    <property type="entry name" value="ABC_transporter-like_ATP-bd"/>
</dbReference>
<keyword evidence="4" id="KW-1185">Reference proteome</keyword>
<dbReference type="InterPro" id="IPR050611">
    <property type="entry name" value="ABCF"/>
</dbReference>
<dbReference type="SUPFAM" id="SSF52540">
    <property type="entry name" value="P-loop containing nucleoside triphosphate hydrolases"/>
    <property type="match status" value="1"/>
</dbReference>
<evidence type="ECO:0000256" key="1">
    <source>
        <dbReference type="ARBA" id="ARBA00022737"/>
    </source>
</evidence>
<comment type="caution">
    <text evidence="3">The sequence shown here is derived from an EMBL/GenBank/DDBJ whole genome shotgun (WGS) entry which is preliminary data.</text>
</comment>